<dbReference type="InterPro" id="IPR036610">
    <property type="entry name" value="PEBP-like_sf"/>
</dbReference>
<dbReference type="Pfam" id="PF01161">
    <property type="entry name" value="PBP"/>
    <property type="match status" value="1"/>
</dbReference>
<name>A0A8J8TFE6_9ARCH</name>
<dbReference type="RefSeq" id="WP_400195324.1">
    <property type="nucleotide sequence ID" value="NZ_CAYAYE010000032.1"/>
</dbReference>
<dbReference type="AlphaFoldDB" id="A0A8J8TFE6"/>
<proteinExistence type="predicted"/>
<comment type="caution">
    <text evidence="1">The sequence shown here is derived from an EMBL/GenBank/DDBJ whole genome shotgun (WGS) entry which is preliminary data.</text>
</comment>
<dbReference type="NCBIfam" id="TIGR00481">
    <property type="entry name" value="YbhB/YbcL family Raf kinase inhibitor-like protein"/>
    <property type="match status" value="1"/>
</dbReference>
<dbReference type="Proteomes" id="UP000752814">
    <property type="component" value="Unassembled WGS sequence"/>
</dbReference>
<dbReference type="CDD" id="cd00865">
    <property type="entry name" value="PEBP_bact_arch"/>
    <property type="match status" value="1"/>
</dbReference>
<gene>
    <name evidence="1" type="ORF">A3207_05915</name>
</gene>
<dbReference type="SUPFAM" id="SSF49777">
    <property type="entry name" value="PEBP-like"/>
    <property type="match status" value="1"/>
</dbReference>
<reference evidence="1" key="1">
    <citation type="submission" date="2016-03" db="EMBL/GenBank/DDBJ databases">
        <authorList>
            <person name="Borrel G."/>
            <person name="Mccann A."/>
            <person name="O'Toole P.W."/>
        </authorList>
    </citation>
    <scope>NUCLEOTIDE SEQUENCE</scope>
    <source>
        <strain evidence="1">183</strain>
    </source>
</reference>
<dbReference type="EMBL" id="LVVT01000002">
    <property type="protein sequence ID" value="TQS84369.1"/>
    <property type="molecule type" value="Genomic_DNA"/>
</dbReference>
<dbReference type="InterPro" id="IPR005247">
    <property type="entry name" value="YbhB_YbcL/LppC-like"/>
</dbReference>
<protein>
    <submittedName>
        <fullName evidence="1">Phosphatidylethanolamine-binding protein</fullName>
    </submittedName>
</protein>
<evidence type="ECO:0000313" key="2">
    <source>
        <dbReference type="Proteomes" id="UP000752814"/>
    </source>
</evidence>
<accession>A0A8J8TFE6</accession>
<evidence type="ECO:0000313" key="1">
    <source>
        <dbReference type="EMBL" id="TQS84369.1"/>
    </source>
</evidence>
<sequence>MKVTSSGIIDGMIEDKYGRKGAHFNKNGMPTYSLPFEIHDKPENTKSFALILEDKDAFPVTKGFSWIHWTAANIQRTELKENESQTAEDFIQGVNSWMSVQGGNQSAEESSFYGGMDPPNGMHTYELHVFALDTLLDIKPGFMLNELWWKMEGHVLANYTLKGKYSNR</sequence>
<dbReference type="PANTHER" id="PTHR30289:SF1">
    <property type="entry name" value="PEBP (PHOSPHATIDYLETHANOLAMINE-BINDING PROTEIN) FAMILY PROTEIN"/>
    <property type="match status" value="1"/>
</dbReference>
<organism evidence="1 2">
    <name type="scientific">Candidatus Methanomassiliicoccus intestinalis</name>
    <dbReference type="NCBI Taxonomy" id="1406512"/>
    <lineage>
        <taxon>Archaea</taxon>
        <taxon>Methanobacteriati</taxon>
        <taxon>Thermoplasmatota</taxon>
        <taxon>Thermoplasmata</taxon>
        <taxon>Methanomassiliicoccales</taxon>
        <taxon>Methanomassiliicoccaceae</taxon>
        <taxon>Methanomassiliicoccus</taxon>
    </lineage>
</organism>
<dbReference type="Gene3D" id="3.90.280.10">
    <property type="entry name" value="PEBP-like"/>
    <property type="match status" value="1"/>
</dbReference>
<dbReference type="InterPro" id="IPR008914">
    <property type="entry name" value="PEBP"/>
</dbReference>
<dbReference type="PANTHER" id="PTHR30289">
    <property type="entry name" value="UNCHARACTERIZED PROTEIN YBCL-RELATED"/>
    <property type="match status" value="1"/>
</dbReference>